<dbReference type="Proteomes" id="UP000294257">
    <property type="component" value="Unassembled WGS sequence"/>
</dbReference>
<keyword evidence="2" id="KW-1185">Reference proteome</keyword>
<accession>A0A4Q7L710</accession>
<proteinExistence type="predicted"/>
<comment type="caution">
    <text evidence="1">The sequence shown here is derived from an EMBL/GenBank/DDBJ whole genome shotgun (WGS) entry which is preliminary data.</text>
</comment>
<dbReference type="AlphaFoldDB" id="A0A4Q7L710"/>
<gene>
    <name evidence="1" type="ORF">EV193_101950</name>
</gene>
<evidence type="ECO:0000313" key="1">
    <source>
        <dbReference type="EMBL" id="RZS45066.1"/>
    </source>
</evidence>
<organism evidence="1 2">
    <name type="scientific">Herbihabitans rhizosphaerae</name>
    <dbReference type="NCBI Taxonomy" id="1872711"/>
    <lineage>
        <taxon>Bacteria</taxon>
        <taxon>Bacillati</taxon>
        <taxon>Actinomycetota</taxon>
        <taxon>Actinomycetes</taxon>
        <taxon>Pseudonocardiales</taxon>
        <taxon>Pseudonocardiaceae</taxon>
        <taxon>Herbihabitans</taxon>
    </lineage>
</organism>
<protein>
    <submittedName>
        <fullName evidence="1">Uncharacterized protein</fullName>
    </submittedName>
</protein>
<name>A0A4Q7L710_9PSEU</name>
<sequence length="30" mass="3297">MACYFAGRATANNDPRHLLTAIETAFDRLG</sequence>
<dbReference type="EMBL" id="SGWQ01000001">
    <property type="protein sequence ID" value="RZS45066.1"/>
    <property type="molecule type" value="Genomic_DNA"/>
</dbReference>
<evidence type="ECO:0000313" key="2">
    <source>
        <dbReference type="Proteomes" id="UP000294257"/>
    </source>
</evidence>
<reference evidence="1 2" key="1">
    <citation type="submission" date="2019-02" db="EMBL/GenBank/DDBJ databases">
        <title>Genomic Encyclopedia of Type Strains, Phase IV (KMG-IV): sequencing the most valuable type-strain genomes for metagenomic binning, comparative biology and taxonomic classification.</title>
        <authorList>
            <person name="Goeker M."/>
        </authorList>
    </citation>
    <scope>NUCLEOTIDE SEQUENCE [LARGE SCALE GENOMIC DNA]</scope>
    <source>
        <strain evidence="1 2">DSM 101727</strain>
    </source>
</reference>